<feature type="transmembrane region" description="Helical" evidence="6">
    <location>
        <begin position="57"/>
        <end position="75"/>
    </location>
</feature>
<gene>
    <name evidence="9" type="ORF">F3059_08025</name>
</gene>
<evidence type="ECO:0000259" key="8">
    <source>
        <dbReference type="Pfam" id="PF04932"/>
    </source>
</evidence>
<dbReference type="GO" id="GO:0016020">
    <property type="term" value="C:membrane"/>
    <property type="evidence" value="ECO:0007669"/>
    <property type="project" value="UniProtKB-SubCell"/>
</dbReference>
<dbReference type="CDD" id="cd03809">
    <property type="entry name" value="GT4_MtfB-like"/>
    <property type="match status" value="1"/>
</dbReference>
<comment type="subcellular location">
    <subcellularLocation>
        <location evidence="1">Membrane</location>
        <topology evidence="1">Multi-pass membrane protein</topology>
    </subcellularLocation>
</comment>
<evidence type="ECO:0000256" key="5">
    <source>
        <dbReference type="ARBA" id="ARBA00023136"/>
    </source>
</evidence>
<evidence type="ECO:0000256" key="4">
    <source>
        <dbReference type="ARBA" id="ARBA00022989"/>
    </source>
</evidence>
<dbReference type="Gene3D" id="3.40.50.2000">
    <property type="entry name" value="Glycogen Phosphorylase B"/>
    <property type="match status" value="2"/>
</dbReference>
<protein>
    <submittedName>
        <fullName evidence="9">Glycosyltransferase</fullName>
    </submittedName>
</protein>
<evidence type="ECO:0000256" key="1">
    <source>
        <dbReference type="ARBA" id="ARBA00004141"/>
    </source>
</evidence>
<dbReference type="Proteomes" id="UP000435357">
    <property type="component" value="Unassembled WGS sequence"/>
</dbReference>
<sequence>MRNLVHKLRLFEVSLLFFCCFPLVIDLKIKALIAILFGLLQVFLIFFQPYKSKSKGVLLPFIMVLPFLYLLVTLLYSSNVDQGIKSYERYSIILIIPWVFYANRSYFNGATLKKVFAFFAVVISILVVYAVSTMIFAGTFHEMLNSKAGYYIVRTKFESVTGLHPTYFSIYAGIAIVGLVHFVINTTKRKYHFPVFVLLSILTVGLLVASSKMLIFSTVLSVIFVVRKYLKQRKYLIISGFSILIIAVLLISLKPTRQRLTEFYSAITTKSVDHNNPDGMRKIIYSSSVDAVINNFWVGSGLGDEQNELNKIYSIKGYDFAVEKEYNTHNQYLHFTLVGGIIGLFLFVLLLLTHLVIAKISNNDLYKAVLIIFTLSFCTENILNRQDGIFVFAFFTALLPYASWKSIEGQVFVNGKFLKQKLTGVQRFAGEIINQFDKNKIQHKIIRPNQKNAIWLILWEQVLLPFYLLVCGRPVLVNLCNIAPVVYPANIVIIHDLAFLENKNWYSKPFQLWYNYAIPRVALKALRIGSVSNFTKNELLGHFDIPSYKVKVLYNGIPTFKSSLDIDEPIVKGNYALSVGSINKRKNQETLIRAFLENKDLPVKLVLAGSIDEKLFGDSDLTEKINTAENIEFIESPGDSELINLYKNADLTFYIPFYEGFGLPVLESFYFKKPTVVSNIEVFNELYSDFAVFADPNDVTDIADKCRETFNNRHSIIETMNDQEGSITNRFSYKKTALELYKLIKPLTF</sequence>
<dbReference type="PANTHER" id="PTHR46401">
    <property type="entry name" value="GLYCOSYLTRANSFERASE WBBK-RELATED"/>
    <property type="match status" value="1"/>
</dbReference>
<feature type="transmembrane region" description="Helical" evidence="6">
    <location>
        <begin position="235"/>
        <end position="253"/>
    </location>
</feature>
<keyword evidence="10" id="KW-1185">Reference proteome</keyword>
<feature type="transmembrane region" description="Helical" evidence="6">
    <location>
        <begin position="31"/>
        <end position="50"/>
    </location>
</feature>
<evidence type="ECO:0000313" key="9">
    <source>
        <dbReference type="EMBL" id="KAB1063974.1"/>
    </source>
</evidence>
<evidence type="ECO:0000256" key="6">
    <source>
        <dbReference type="SAM" id="Phobius"/>
    </source>
</evidence>
<keyword evidence="3 6" id="KW-0812">Transmembrane</keyword>
<evidence type="ECO:0000256" key="3">
    <source>
        <dbReference type="ARBA" id="ARBA00022692"/>
    </source>
</evidence>
<keyword evidence="5 6" id="KW-0472">Membrane</keyword>
<dbReference type="Pfam" id="PF04932">
    <property type="entry name" value="Wzy_C"/>
    <property type="match status" value="1"/>
</dbReference>
<evidence type="ECO:0000313" key="10">
    <source>
        <dbReference type="Proteomes" id="UP000435357"/>
    </source>
</evidence>
<feature type="domain" description="O-antigen ligase-related" evidence="8">
    <location>
        <begin position="199"/>
        <end position="348"/>
    </location>
</feature>
<dbReference type="OrthoDB" id="9801609at2"/>
<dbReference type="PANTHER" id="PTHR46401:SF2">
    <property type="entry name" value="GLYCOSYLTRANSFERASE WBBK-RELATED"/>
    <property type="match status" value="1"/>
</dbReference>
<proteinExistence type="predicted"/>
<dbReference type="InterPro" id="IPR001296">
    <property type="entry name" value="Glyco_trans_1"/>
</dbReference>
<feature type="transmembrane region" description="Helical" evidence="6">
    <location>
        <begin position="332"/>
        <end position="353"/>
    </location>
</feature>
<feature type="domain" description="Glycosyl transferase family 1" evidence="7">
    <location>
        <begin position="572"/>
        <end position="713"/>
    </location>
</feature>
<evidence type="ECO:0000259" key="7">
    <source>
        <dbReference type="Pfam" id="PF00534"/>
    </source>
</evidence>
<reference evidence="9 10" key="1">
    <citation type="submission" date="2019-09" db="EMBL/GenBank/DDBJ databases">
        <title>Genomes of Cryomorphaceae.</title>
        <authorList>
            <person name="Bowman J.P."/>
        </authorList>
    </citation>
    <scope>NUCLEOTIDE SEQUENCE [LARGE SCALE GENOMIC DNA]</scope>
    <source>
        <strain evidence="9 10">KCTC 52047</strain>
    </source>
</reference>
<dbReference type="AlphaFoldDB" id="A0A6N6M462"/>
<feature type="transmembrane region" description="Helical" evidence="6">
    <location>
        <begin position="115"/>
        <end position="137"/>
    </location>
</feature>
<accession>A0A6N6M462</accession>
<feature type="transmembrane region" description="Helical" evidence="6">
    <location>
        <begin position="166"/>
        <end position="184"/>
    </location>
</feature>
<dbReference type="EMBL" id="WACR01000006">
    <property type="protein sequence ID" value="KAB1063974.1"/>
    <property type="molecule type" value="Genomic_DNA"/>
</dbReference>
<dbReference type="GO" id="GO:0016757">
    <property type="term" value="F:glycosyltransferase activity"/>
    <property type="evidence" value="ECO:0007669"/>
    <property type="project" value="InterPro"/>
</dbReference>
<dbReference type="Pfam" id="PF00534">
    <property type="entry name" value="Glycos_transf_1"/>
    <property type="match status" value="1"/>
</dbReference>
<organism evidence="9 10">
    <name type="scientific">Salibacter halophilus</name>
    <dbReference type="NCBI Taxonomy" id="1803916"/>
    <lineage>
        <taxon>Bacteria</taxon>
        <taxon>Pseudomonadati</taxon>
        <taxon>Bacteroidota</taxon>
        <taxon>Flavobacteriia</taxon>
        <taxon>Flavobacteriales</taxon>
        <taxon>Salibacteraceae</taxon>
        <taxon>Salibacter</taxon>
    </lineage>
</organism>
<comment type="caution">
    <text evidence="9">The sequence shown here is derived from an EMBL/GenBank/DDBJ whole genome shotgun (WGS) entry which is preliminary data.</text>
</comment>
<keyword evidence="2 9" id="KW-0808">Transferase</keyword>
<evidence type="ECO:0000256" key="2">
    <source>
        <dbReference type="ARBA" id="ARBA00022679"/>
    </source>
</evidence>
<dbReference type="SUPFAM" id="SSF53756">
    <property type="entry name" value="UDP-Glycosyltransferase/glycogen phosphorylase"/>
    <property type="match status" value="1"/>
</dbReference>
<dbReference type="GO" id="GO:0009103">
    <property type="term" value="P:lipopolysaccharide biosynthetic process"/>
    <property type="evidence" value="ECO:0007669"/>
    <property type="project" value="TreeGrafter"/>
</dbReference>
<keyword evidence="4 6" id="KW-1133">Transmembrane helix</keyword>
<dbReference type="InterPro" id="IPR007016">
    <property type="entry name" value="O-antigen_ligase-rel_domated"/>
</dbReference>
<name>A0A6N6M462_9FLAO</name>